<accession>A0A9W7FSW0</accession>
<feature type="compositionally biased region" description="Low complexity" evidence="2">
    <location>
        <begin position="12"/>
        <end position="24"/>
    </location>
</feature>
<feature type="compositionally biased region" description="Polar residues" evidence="2">
    <location>
        <begin position="176"/>
        <end position="188"/>
    </location>
</feature>
<evidence type="ECO:0000313" key="3">
    <source>
        <dbReference type="EMBL" id="GMI17638.1"/>
    </source>
</evidence>
<evidence type="ECO:0000256" key="1">
    <source>
        <dbReference type="SAM" id="Coils"/>
    </source>
</evidence>
<feature type="compositionally biased region" description="Low complexity" evidence="2">
    <location>
        <begin position="281"/>
        <end position="332"/>
    </location>
</feature>
<dbReference type="AlphaFoldDB" id="A0A9W7FSW0"/>
<name>A0A9W7FSW0_9STRA</name>
<proteinExistence type="predicted"/>
<feature type="region of interest" description="Disordered" evidence="2">
    <location>
        <begin position="107"/>
        <end position="126"/>
    </location>
</feature>
<feature type="compositionally biased region" description="Basic and acidic residues" evidence="2">
    <location>
        <begin position="263"/>
        <end position="280"/>
    </location>
</feature>
<dbReference type="EMBL" id="BRXW01000299">
    <property type="protein sequence ID" value="GMI17638.1"/>
    <property type="molecule type" value="Genomic_DNA"/>
</dbReference>
<reference evidence="4" key="1">
    <citation type="journal article" date="2023" name="Commun. Biol.">
        <title>Genome analysis of Parmales, the sister group of diatoms, reveals the evolutionary specialization of diatoms from phago-mixotrophs to photoautotrophs.</title>
        <authorList>
            <person name="Ban H."/>
            <person name="Sato S."/>
            <person name="Yoshikawa S."/>
            <person name="Yamada K."/>
            <person name="Nakamura Y."/>
            <person name="Ichinomiya M."/>
            <person name="Sato N."/>
            <person name="Blanc-Mathieu R."/>
            <person name="Endo H."/>
            <person name="Kuwata A."/>
            <person name="Ogata H."/>
        </authorList>
    </citation>
    <scope>NUCLEOTIDE SEQUENCE [LARGE SCALE GENOMIC DNA]</scope>
    <source>
        <strain evidence="4">NIES 3700</strain>
    </source>
</reference>
<feature type="region of interest" description="Disordered" evidence="2">
    <location>
        <begin position="253"/>
        <end position="347"/>
    </location>
</feature>
<evidence type="ECO:0000256" key="2">
    <source>
        <dbReference type="SAM" id="MobiDB-lite"/>
    </source>
</evidence>
<gene>
    <name evidence="3" type="ORF">TrLO_g4459</name>
</gene>
<protein>
    <submittedName>
        <fullName evidence="3">Uncharacterized protein</fullName>
    </submittedName>
</protein>
<feature type="region of interest" description="Disordered" evidence="2">
    <location>
        <begin position="176"/>
        <end position="197"/>
    </location>
</feature>
<feature type="coiled-coil region" evidence="1">
    <location>
        <begin position="212"/>
        <end position="239"/>
    </location>
</feature>
<dbReference type="Proteomes" id="UP001165122">
    <property type="component" value="Unassembled WGS sequence"/>
</dbReference>
<keyword evidence="1" id="KW-0175">Coiled coil</keyword>
<dbReference type="OrthoDB" id="10640521at2759"/>
<organism evidence="3 4">
    <name type="scientific">Triparma laevis f. longispina</name>
    <dbReference type="NCBI Taxonomy" id="1714387"/>
    <lineage>
        <taxon>Eukaryota</taxon>
        <taxon>Sar</taxon>
        <taxon>Stramenopiles</taxon>
        <taxon>Ochrophyta</taxon>
        <taxon>Bolidophyceae</taxon>
        <taxon>Parmales</taxon>
        <taxon>Triparmaceae</taxon>
        <taxon>Triparma</taxon>
    </lineage>
</organism>
<keyword evidence="4" id="KW-1185">Reference proteome</keyword>
<sequence>MSAISFFPIAQSSSPTGSDSDTPPAHNPPALIDPSELRLISSSDFQASVSNVQTSINLNSATPQSGAWLQRRVRTSYDDDQILGDNYIEEEVGGGSNDMYEEELAYSQLPTPSPPTSHSRDESLASMVSQNTSLNSTYNTTSTVSTQPSNAALIKKLKLATLIISQLKKEIKTLKNPSTSDLQRSSVHISPPPPVGINEKLKMENTLLKIQLTTKTRENTVLERRCDRLKDELRELTGINEGLRRFDFKMEGRRGKGGRRRNNKEEDGQEKVEVVVREDTTQSTQSTQSTESTESTRPQTSPTTTPKLSQPQPKSSQSTQTLQPPNTQPTSTFPGGRWPTNPQIPNFNLTSANVRLRMSWPSNNKNDGEGKGLGNGFGEVDDVMESWEIKEGEGSLDFSKDDF</sequence>
<evidence type="ECO:0000313" key="4">
    <source>
        <dbReference type="Proteomes" id="UP001165122"/>
    </source>
</evidence>
<feature type="region of interest" description="Disordered" evidence="2">
    <location>
        <begin position="1"/>
        <end position="32"/>
    </location>
</feature>
<comment type="caution">
    <text evidence="3">The sequence shown here is derived from an EMBL/GenBank/DDBJ whole genome shotgun (WGS) entry which is preliminary data.</text>
</comment>